<protein>
    <submittedName>
        <fullName evidence="1">Capsid protein</fullName>
    </submittedName>
</protein>
<dbReference type="Proteomes" id="UP000270508">
    <property type="component" value="Segment"/>
</dbReference>
<dbReference type="GeneID" id="80521936"/>
<accession>A0A1L6KWB5</accession>
<keyword evidence="2" id="KW-1185">Reference proteome</keyword>
<evidence type="ECO:0000313" key="1">
    <source>
        <dbReference type="EMBL" id="APR73542.1"/>
    </source>
</evidence>
<sequence>MNSQTYSYFLDLQTRSDRVSVVKVAAGGREAMRRLLPFFAAYKYFKLGRVKLKFVPASTLPVDPTGLSLEAGEQTVDPRDQFNPGLVRITNGEYWGNPQDDSQVTNMDRYYQLMLDNRWYKFNLQSGFERHATPLYWGIGQIRQDIFPGIAQNYPGRQAIGESEVPQVISSKTYISKDAQGSVKTNLIWNSDSSGWGIFQVGERKELGWLPTDYTLNEQLGNFPGDTGVNVPPEIELLTIILPKAYKTIYYYRVYVTETVHFKDPVAMNTVPMSDSTQLFNVGINGYDRFWNVLAPGQASYNVTPITSTQQYNDGDGYRFREGE</sequence>
<dbReference type="KEGG" id="vg:80521936"/>
<reference evidence="1 2" key="1">
    <citation type="submission" date="2016-11" db="EMBL/GenBank/DDBJ databases">
        <title>Fecal virome of healthy chickens reveals a large diversity of the eukaryote viral community, including novel circular single-stranded.</title>
        <authorList>
            <person name="Lima D.A."/>
            <person name="Cibulski S.P."/>
            <person name="Finkler F."/>
            <person name="Varela A.P.M."/>
            <person name="Teixeira T.F."/>
            <person name="Cerva C."/>
            <person name="Domingues G."/>
            <person name="Loiko M."/>
            <person name="Scheffer C."/>
            <person name="Santos H.F."/>
            <person name="Mayer F.Q."/>
            <person name="Roehe P."/>
        </authorList>
    </citation>
    <scope>NUCLEOTIDE SEQUENCE [LARGE SCALE GENOMIC DNA]</scope>
    <source>
        <strain evidence="1 2">RS/BR/2015/1</strain>
    </source>
</reference>
<proteinExistence type="predicted"/>
<dbReference type="RefSeq" id="YP_010784668.1">
    <property type="nucleotide sequence ID" value="NC_075342.1"/>
</dbReference>
<dbReference type="EMBL" id="KY086298">
    <property type="protein sequence ID" value="APR73542.1"/>
    <property type="molecule type" value="Genomic_DNA"/>
</dbReference>
<dbReference type="Pfam" id="PF23784">
    <property type="entry name" value="Smaco_capsid"/>
    <property type="match status" value="2"/>
</dbReference>
<organism evidence="1 2">
    <name type="scientific">Chicken associated smacovirus</name>
    <dbReference type="NCBI Taxonomy" id="1932006"/>
    <lineage>
        <taxon>Viruses</taxon>
        <taxon>Monodnaviria</taxon>
        <taxon>Shotokuvirae</taxon>
        <taxon>Cressdnaviricota</taxon>
        <taxon>Arfiviricetes</taxon>
        <taxon>Cremevirales</taxon>
        <taxon>Smacoviridae</taxon>
        <taxon>Huchismacovirus</taxon>
    </lineage>
</organism>
<gene>
    <name evidence="1" type="primary">CAP</name>
</gene>
<dbReference type="InterPro" id="IPR057000">
    <property type="entry name" value="Smaco_capsid"/>
</dbReference>
<name>A0A1L6KWB5_9VIRU</name>
<evidence type="ECO:0000313" key="2">
    <source>
        <dbReference type="Proteomes" id="UP000270508"/>
    </source>
</evidence>